<comment type="caution">
    <text evidence="1">The sequence shown here is derived from an EMBL/GenBank/DDBJ whole genome shotgun (WGS) entry which is preliminary data.</text>
</comment>
<evidence type="ECO:0008006" key="3">
    <source>
        <dbReference type="Google" id="ProtNLM"/>
    </source>
</evidence>
<feature type="non-terminal residue" evidence="1">
    <location>
        <position position="1"/>
    </location>
</feature>
<evidence type="ECO:0000313" key="2">
    <source>
        <dbReference type="Proteomes" id="UP000292665"/>
    </source>
</evidence>
<dbReference type="EMBL" id="RCYR01000013">
    <property type="protein sequence ID" value="RYS79945.1"/>
    <property type="molecule type" value="Genomic_DNA"/>
</dbReference>
<name>A0A4Q5C5X2_9FIRM</name>
<sequence>VASNPARGWQANKRRTCAWLVILGLCPKMKNHPLGGWMFIFGEVQRRRGNEEKRIFNIMLAVMTKFRNVCAHSDRLFDFRTKDALCDMKIHERLFLPREQGRYVYGKMTCSHS</sequence>
<gene>
    <name evidence="1" type="ORF">EAI93_07700</name>
</gene>
<protein>
    <recommendedName>
        <fullName evidence="3">Abi family protein</fullName>
    </recommendedName>
</protein>
<reference evidence="1 2" key="1">
    <citation type="journal article" date="2019" name="Science, e1252229">
        <title>Invertible promoters mediate bacterial phase variation, antibiotic resistance, and host adaptation in the gut.</title>
        <authorList>
            <person name="Jiang X."/>
            <person name="Hall A.B."/>
            <person name="Arthur T.D."/>
            <person name="Plichta D.R."/>
            <person name="Covington C.T."/>
            <person name="Poyet M."/>
            <person name="Crothers J."/>
            <person name="Moses P.L."/>
            <person name="Tolonen A.C."/>
            <person name="Vlamakis H."/>
            <person name="Alm E.J."/>
            <person name="Xavier R.J."/>
        </authorList>
    </citation>
    <scope>NUCLEOTIDE SEQUENCE [LARGE SCALE GENOMIC DNA]</scope>
    <source>
        <strain evidence="2">aa_0143</strain>
    </source>
</reference>
<accession>A0A4Q5C5X2</accession>
<dbReference type="Proteomes" id="UP000292665">
    <property type="component" value="Unassembled WGS sequence"/>
</dbReference>
<proteinExistence type="predicted"/>
<evidence type="ECO:0000313" key="1">
    <source>
        <dbReference type="EMBL" id="RYS79945.1"/>
    </source>
</evidence>
<dbReference type="RefSeq" id="WP_129794913.1">
    <property type="nucleotide sequence ID" value="NZ_RCYR01000013.1"/>
</dbReference>
<dbReference type="AlphaFoldDB" id="A0A4Q5C5X2"/>
<organism evidence="1 2">
    <name type="scientific">[Ruminococcus] torques</name>
    <dbReference type="NCBI Taxonomy" id="33039"/>
    <lineage>
        <taxon>Bacteria</taxon>
        <taxon>Bacillati</taxon>
        <taxon>Bacillota</taxon>
        <taxon>Clostridia</taxon>
        <taxon>Lachnospirales</taxon>
        <taxon>Lachnospiraceae</taxon>
        <taxon>Mediterraneibacter</taxon>
    </lineage>
</organism>